<dbReference type="Proteomes" id="UP000325811">
    <property type="component" value="Plasmid pI"/>
</dbReference>
<dbReference type="EC" id="3.4.21.89" evidence="2"/>
<dbReference type="AlphaFoldDB" id="A0A5Q4ZHY7"/>
<proteinExistence type="predicted"/>
<sequence length="74" mass="8520">MTIKDGTVQINGKTVVSGFPLARFYHRSEKDFDRDEVIPPGRFFLIGLHPMSNDSRYWGYLDADKVSGFAYKLF</sequence>
<name>A0A5Q4ZHY7_9BURK</name>
<accession>A0A5Q4ZHY7</accession>
<dbReference type="SUPFAM" id="SSF51306">
    <property type="entry name" value="LexA/Signal peptidase"/>
    <property type="match status" value="1"/>
</dbReference>
<evidence type="ECO:0000313" key="2">
    <source>
        <dbReference type="EMBL" id="VVD30946.1"/>
    </source>
</evidence>
<organism evidence="2 3">
    <name type="scientific">Paraburkholderia dioscoreae</name>
    <dbReference type="NCBI Taxonomy" id="2604047"/>
    <lineage>
        <taxon>Bacteria</taxon>
        <taxon>Pseudomonadati</taxon>
        <taxon>Pseudomonadota</taxon>
        <taxon>Betaproteobacteria</taxon>
        <taxon>Burkholderiales</taxon>
        <taxon>Burkholderiaceae</taxon>
        <taxon>Paraburkholderia</taxon>
    </lineage>
</organism>
<dbReference type="KEGG" id="pdio:PDMSB3_0110.2"/>
<dbReference type="InterPro" id="IPR036286">
    <property type="entry name" value="LexA/Signal_pep-like_sf"/>
</dbReference>
<keyword evidence="3" id="KW-1185">Reference proteome</keyword>
<protein>
    <submittedName>
        <fullName evidence="2">Signal peptidase I</fullName>
        <ecNumber evidence="2">3.4.21.89</ecNumber>
    </submittedName>
</protein>
<gene>
    <name evidence="2" type="ORF">PDMSB3_0110</name>
</gene>
<evidence type="ECO:0000313" key="3">
    <source>
        <dbReference type="Proteomes" id="UP000325811"/>
    </source>
</evidence>
<dbReference type="EMBL" id="LR699555">
    <property type="protein sequence ID" value="VVD30946.1"/>
    <property type="molecule type" value="Genomic_DNA"/>
</dbReference>
<dbReference type="GO" id="GO:0009003">
    <property type="term" value="F:signal peptidase activity"/>
    <property type="evidence" value="ECO:0007669"/>
    <property type="project" value="UniProtKB-EC"/>
</dbReference>
<geneLocation type="plasmid" evidence="2 3">
    <name>pI</name>
</geneLocation>
<dbReference type="Gene3D" id="2.10.109.10">
    <property type="entry name" value="Umud Fragment, subunit A"/>
    <property type="match status" value="1"/>
</dbReference>
<keyword evidence="2" id="KW-0378">Hydrolase</keyword>
<dbReference type="Pfam" id="PF10502">
    <property type="entry name" value="Peptidase_S26"/>
    <property type="match status" value="1"/>
</dbReference>
<dbReference type="GO" id="GO:0004252">
    <property type="term" value="F:serine-type endopeptidase activity"/>
    <property type="evidence" value="ECO:0007669"/>
    <property type="project" value="InterPro"/>
</dbReference>
<reference evidence="2 3" key="1">
    <citation type="submission" date="2019-08" db="EMBL/GenBank/DDBJ databases">
        <authorList>
            <person name="Herpell B J."/>
        </authorList>
    </citation>
    <scope>NUCLEOTIDE SEQUENCE [LARGE SCALE GENOMIC DNA]</scope>
    <source>
        <strain evidence="3">Msb3</strain>
        <plasmid evidence="2 3">pI</plasmid>
    </source>
</reference>
<feature type="domain" description="Peptidase S26" evidence="1">
    <location>
        <begin position="2"/>
        <end position="70"/>
    </location>
</feature>
<dbReference type="GO" id="GO:0006465">
    <property type="term" value="P:signal peptide processing"/>
    <property type="evidence" value="ECO:0007669"/>
    <property type="project" value="InterPro"/>
</dbReference>
<dbReference type="InterPro" id="IPR019533">
    <property type="entry name" value="Peptidase_S26"/>
</dbReference>
<keyword evidence="2" id="KW-0614">Plasmid</keyword>
<evidence type="ECO:0000259" key="1">
    <source>
        <dbReference type="Pfam" id="PF10502"/>
    </source>
</evidence>